<comment type="similarity">
    <text evidence="1">Belongs to the UPF0312 family.</text>
</comment>
<dbReference type="InterPro" id="IPR007372">
    <property type="entry name" value="Lipid/polyisoprenoid-bd_YceI"/>
</dbReference>
<dbReference type="Pfam" id="PF04264">
    <property type="entry name" value="YceI"/>
    <property type="match status" value="1"/>
</dbReference>
<dbReference type="EMBL" id="FOPJ01000006">
    <property type="protein sequence ID" value="SFG55828.1"/>
    <property type="molecule type" value="Genomic_DNA"/>
</dbReference>
<evidence type="ECO:0000256" key="1">
    <source>
        <dbReference type="ARBA" id="ARBA00008812"/>
    </source>
</evidence>
<proteinExistence type="inferred from homology"/>
<accession>A0A1I2ST31</accession>
<dbReference type="STRING" id="185761.SAMN05660282_01231"/>
<gene>
    <name evidence="3" type="ORF">SAMN05660282_01231</name>
</gene>
<keyword evidence="4" id="KW-1185">Reference proteome</keyword>
<evidence type="ECO:0000259" key="2">
    <source>
        <dbReference type="SMART" id="SM00867"/>
    </source>
</evidence>
<protein>
    <submittedName>
        <fullName evidence="3">Polyisoprenoid-binding protein YceI</fullName>
    </submittedName>
</protein>
<dbReference type="SMART" id="SM00867">
    <property type="entry name" value="YceI"/>
    <property type="match status" value="1"/>
</dbReference>
<organism evidence="3 4">
    <name type="scientific">Corynebacterium spheniscorum</name>
    <dbReference type="NCBI Taxonomy" id="185761"/>
    <lineage>
        <taxon>Bacteria</taxon>
        <taxon>Bacillati</taxon>
        <taxon>Actinomycetota</taxon>
        <taxon>Actinomycetes</taxon>
        <taxon>Mycobacteriales</taxon>
        <taxon>Corynebacteriaceae</taxon>
        <taxon>Corynebacterium</taxon>
    </lineage>
</organism>
<reference evidence="3 4" key="1">
    <citation type="submission" date="2016-10" db="EMBL/GenBank/DDBJ databases">
        <authorList>
            <person name="de Groot N.N."/>
        </authorList>
    </citation>
    <scope>NUCLEOTIDE SEQUENCE [LARGE SCALE GENOMIC DNA]</scope>
    <source>
        <strain>J11</strain>
        <strain evidence="4">PG 39</strain>
    </source>
</reference>
<sequence>MQKGQKRLVAIFAILVLGIALISVAPTIYSHMSGPGVKVTGFRHDHAKPASVDLDGEWKVTKGKKPNTSAVGFTFFEILPGERKTTSGATEDVSGEGQVKKGQLTEALVTVDMTDIVTDKMRRDVNVRRKLLDTDKFPEASFELTKPADLAALPDDGTPGKLTLTGDMIIHGEKKEITHEFDAIRDGRTILISGDVPINRLDFGVETPEFIAAKVDEEGELNIRLHLERR</sequence>
<dbReference type="PANTHER" id="PTHR34406">
    <property type="entry name" value="PROTEIN YCEI"/>
    <property type="match status" value="1"/>
</dbReference>
<evidence type="ECO:0000313" key="3">
    <source>
        <dbReference type="EMBL" id="SFG55828.1"/>
    </source>
</evidence>
<dbReference type="SUPFAM" id="SSF101874">
    <property type="entry name" value="YceI-like"/>
    <property type="match status" value="1"/>
</dbReference>
<dbReference type="Gene3D" id="2.40.128.110">
    <property type="entry name" value="Lipid/polyisoprenoid-binding, YceI-like"/>
    <property type="match status" value="1"/>
</dbReference>
<dbReference type="PANTHER" id="PTHR34406:SF1">
    <property type="entry name" value="PROTEIN YCEI"/>
    <property type="match status" value="1"/>
</dbReference>
<name>A0A1I2ST31_9CORY</name>
<dbReference type="AlphaFoldDB" id="A0A1I2ST31"/>
<evidence type="ECO:0000313" key="4">
    <source>
        <dbReference type="Proteomes" id="UP000199065"/>
    </source>
</evidence>
<dbReference type="Proteomes" id="UP000199065">
    <property type="component" value="Unassembled WGS sequence"/>
</dbReference>
<feature type="domain" description="Lipid/polyisoprenoid-binding YceI-like" evidence="2">
    <location>
        <begin position="57"/>
        <end position="228"/>
    </location>
</feature>
<dbReference type="InterPro" id="IPR036761">
    <property type="entry name" value="TTHA0802/YceI-like_sf"/>
</dbReference>
<dbReference type="RefSeq" id="WP_177180087.1">
    <property type="nucleotide sequence ID" value="NZ_FOPJ01000006.1"/>
</dbReference>